<comment type="caution">
    <text evidence="3">The sequence shown here is derived from an EMBL/GenBank/DDBJ whole genome shotgun (WGS) entry which is preliminary data.</text>
</comment>
<dbReference type="EMBL" id="JBGMDY010000005">
    <property type="protein sequence ID" value="KAL2333549.1"/>
    <property type="molecule type" value="Genomic_DNA"/>
</dbReference>
<gene>
    <name evidence="3" type="ORF">Fmac_014762</name>
</gene>
<reference evidence="3 4" key="1">
    <citation type="submission" date="2024-08" db="EMBL/GenBank/DDBJ databases">
        <title>Insights into the chromosomal genome structure of Flemingia macrophylla.</title>
        <authorList>
            <person name="Ding Y."/>
            <person name="Zhao Y."/>
            <person name="Bi W."/>
            <person name="Wu M."/>
            <person name="Zhao G."/>
            <person name="Gong Y."/>
            <person name="Li W."/>
            <person name="Zhang P."/>
        </authorList>
    </citation>
    <scope>NUCLEOTIDE SEQUENCE [LARGE SCALE GENOMIC DNA]</scope>
    <source>
        <strain evidence="3">DYQJB</strain>
        <tissue evidence="3">Leaf</tissue>
    </source>
</reference>
<dbReference type="PANTHER" id="PTHR31147">
    <property type="entry name" value="ACYL TRANSFERASE 4"/>
    <property type="match status" value="1"/>
</dbReference>
<evidence type="ECO:0000256" key="2">
    <source>
        <dbReference type="ARBA" id="ARBA00022679"/>
    </source>
</evidence>
<sequence>MSDASGIGQFLNAIAEIARGAQKPSVLPVWHREQLCARYPPRVTYTHPEYTAWIWRSYTASLKLQNPGQEVHLMIPVNARFGHCKFNPPLPDGFYGNAIVFPLEGTTVENLLCRPLWYALELVKKAKYKANKDYVHSVLDLIANKERPLYFRSGSFIVTDHTKAGFQDVNFGWGTALYNGIAEGGLGNMLGSSSYVTHTNSKGEKGRVVTMCMPEYALEMFQKEINYLQTHVNVDSLKDWSIIYD</sequence>
<proteinExistence type="inferred from homology"/>
<dbReference type="InterPro" id="IPR023213">
    <property type="entry name" value="CAT-like_dom_sf"/>
</dbReference>
<dbReference type="Proteomes" id="UP001603857">
    <property type="component" value="Unassembled WGS sequence"/>
</dbReference>
<keyword evidence="2" id="KW-0808">Transferase</keyword>
<organism evidence="3 4">
    <name type="scientific">Flemingia macrophylla</name>
    <dbReference type="NCBI Taxonomy" id="520843"/>
    <lineage>
        <taxon>Eukaryota</taxon>
        <taxon>Viridiplantae</taxon>
        <taxon>Streptophyta</taxon>
        <taxon>Embryophyta</taxon>
        <taxon>Tracheophyta</taxon>
        <taxon>Spermatophyta</taxon>
        <taxon>Magnoliopsida</taxon>
        <taxon>eudicotyledons</taxon>
        <taxon>Gunneridae</taxon>
        <taxon>Pentapetalae</taxon>
        <taxon>rosids</taxon>
        <taxon>fabids</taxon>
        <taxon>Fabales</taxon>
        <taxon>Fabaceae</taxon>
        <taxon>Papilionoideae</taxon>
        <taxon>50 kb inversion clade</taxon>
        <taxon>NPAAA clade</taxon>
        <taxon>indigoferoid/millettioid clade</taxon>
        <taxon>Phaseoleae</taxon>
        <taxon>Flemingia</taxon>
    </lineage>
</organism>
<name>A0ABD1MCM7_9FABA</name>
<dbReference type="Gene3D" id="3.30.559.10">
    <property type="entry name" value="Chloramphenicol acetyltransferase-like domain"/>
    <property type="match status" value="2"/>
</dbReference>
<dbReference type="GO" id="GO:0016740">
    <property type="term" value="F:transferase activity"/>
    <property type="evidence" value="ECO:0007669"/>
    <property type="project" value="UniProtKB-KW"/>
</dbReference>
<dbReference type="AlphaFoldDB" id="A0ABD1MCM7"/>
<dbReference type="PANTHER" id="PTHR31147:SF66">
    <property type="entry name" value="OS05G0315700 PROTEIN"/>
    <property type="match status" value="1"/>
</dbReference>
<dbReference type="Pfam" id="PF02458">
    <property type="entry name" value="Transferase"/>
    <property type="match status" value="1"/>
</dbReference>
<evidence type="ECO:0000256" key="1">
    <source>
        <dbReference type="ARBA" id="ARBA00009861"/>
    </source>
</evidence>
<protein>
    <submittedName>
        <fullName evidence="3">Uncharacterized protein</fullName>
    </submittedName>
</protein>
<evidence type="ECO:0000313" key="4">
    <source>
        <dbReference type="Proteomes" id="UP001603857"/>
    </source>
</evidence>
<dbReference type="InterPro" id="IPR050898">
    <property type="entry name" value="Plant_acyltransferase"/>
</dbReference>
<accession>A0ABD1MCM7</accession>
<evidence type="ECO:0000313" key="3">
    <source>
        <dbReference type="EMBL" id="KAL2333549.1"/>
    </source>
</evidence>
<comment type="similarity">
    <text evidence="1">Belongs to the plant acyltransferase family.</text>
</comment>
<keyword evidence="4" id="KW-1185">Reference proteome</keyword>